<keyword evidence="2" id="KW-1185">Reference proteome</keyword>
<gene>
    <name evidence="1" type="ORF">J3359_01890</name>
</gene>
<dbReference type="SUPFAM" id="SSF52266">
    <property type="entry name" value="SGNH hydrolase"/>
    <property type="match status" value="1"/>
</dbReference>
<dbReference type="Proteomes" id="UP000663920">
    <property type="component" value="Chromosome"/>
</dbReference>
<protein>
    <submittedName>
        <fullName evidence="1">Uncharacterized protein</fullName>
    </submittedName>
</protein>
<dbReference type="RefSeq" id="WP_208079063.1">
    <property type="nucleotide sequence ID" value="NZ_CP071869.1"/>
</dbReference>
<dbReference type="EMBL" id="CP071869">
    <property type="protein sequence ID" value="QTE23049.1"/>
    <property type="molecule type" value="Genomic_DNA"/>
</dbReference>
<organism evidence="1 2">
    <name type="scientific">Polaribacter cellanae</name>
    <dbReference type="NCBI Taxonomy" id="2818493"/>
    <lineage>
        <taxon>Bacteria</taxon>
        <taxon>Pseudomonadati</taxon>
        <taxon>Bacteroidota</taxon>
        <taxon>Flavobacteriia</taxon>
        <taxon>Flavobacteriales</taxon>
        <taxon>Flavobacteriaceae</taxon>
    </lineage>
</organism>
<evidence type="ECO:0000313" key="1">
    <source>
        <dbReference type="EMBL" id="QTE23049.1"/>
    </source>
</evidence>
<proteinExistence type="predicted"/>
<sequence length="184" mass="21835">MYEKSFDIKRIEGKFGLRRFMMYFNLFDNDFINSIQLVKNFSYFIDGLLRDPDMGGYYESLNKNPDNSIMDLTSKVHFTNKNKIANTFFQEKYFKKIIQICKENNANLTIVSMPVHSNYKKKINPFYFNYLENLTKPNKHYKYLNFLDENTNVYHLSDANHLNKVGAIKYATLINNAVNNIIKK</sequence>
<dbReference type="AlphaFoldDB" id="A0A975CQM2"/>
<reference evidence="1 2" key="1">
    <citation type="submission" date="2021-03" db="EMBL/GenBank/DDBJ databases">
        <title>Complete genome of Polaribacter_sp.SM13.</title>
        <authorList>
            <person name="Jeong S.W."/>
            <person name="Bae J.W."/>
        </authorList>
    </citation>
    <scope>NUCLEOTIDE SEQUENCE [LARGE SCALE GENOMIC DNA]</scope>
    <source>
        <strain evidence="1 2">SM13</strain>
    </source>
</reference>
<name>A0A975CQM2_9FLAO</name>
<accession>A0A975CQM2</accession>
<dbReference type="KEGG" id="pcea:J3359_01890"/>
<evidence type="ECO:0000313" key="2">
    <source>
        <dbReference type="Proteomes" id="UP000663920"/>
    </source>
</evidence>